<proteinExistence type="predicted"/>
<feature type="chain" id="PRO_5002431822" description="G-protein coupled receptors family 1 profile domain-containing protein" evidence="1">
    <location>
        <begin position="19"/>
        <end position="39"/>
    </location>
</feature>
<accession>A0A0E9R8H8</accession>
<reference evidence="2" key="1">
    <citation type="submission" date="2014-11" db="EMBL/GenBank/DDBJ databases">
        <authorList>
            <person name="Amaro Gonzalez C."/>
        </authorList>
    </citation>
    <scope>NUCLEOTIDE SEQUENCE</scope>
</reference>
<name>A0A0E9R8H8_ANGAN</name>
<keyword evidence="1" id="KW-0732">Signal</keyword>
<feature type="signal peptide" evidence="1">
    <location>
        <begin position="1"/>
        <end position="18"/>
    </location>
</feature>
<evidence type="ECO:0000313" key="2">
    <source>
        <dbReference type="EMBL" id="JAH25451.1"/>
    </source>
</evidence>
<evidence type="ECO:0000256" key="1">
    <source>
        <dbReference type="SAM" id="SignalP"/>
    </source>
</evidence>
<protein>
    <recommendedName>
        <fullName evidence="3">G-protein coupled receptors family 1 profile domain-containing protein</fullName>
    </recommendedName>
</protein>
<evidence type="ECO:0008006" key="3">
    <source>
        <dbReference type="Google" id="ProtNLM"/>
    </source>
</evidence>
<dbReference type="AlphaFoldDB" id="A0A0E9R8H8"/>
<sequence>MIVAVTLLVNMATGLVRCFVSFLNSTAKALNSNTTWCLY</sequence>
<organism evidence="2">
    <name type="scientific">Anguilla anguilla</name>
    <name type="common">European freshwater eel</name>
    <name type="synonym">Muraena anguilla</name>
    <dbReference type="NCBI Taxonomy" id="7936"/>
    <lineage>
        <taxon>Eukaryota</taxon>
        <taxon>Metazoa</taxon>
        <taxon>Chordata</taxon>
        <taxon>Craniata</taxon>
        <taxon>Vertebrata</taxon>
        <taxon>Euteleostomi</taxon>
        <taxon>Actinopterygii</taxon>
        <taxon>Neopterygii</taxon>
        <taxon>Teleostei</taxon>
        <taxon>Anguilliformes</taxon>
        <taxon>Anguillidae</taxon>
        <taxon>Anguilla</taxon>
    </lineage>
</organism>
<dbReference type="EMBL" id="GBXM01083126">
    <property type="protein sequence ID" value="JAH25451.1"/>
    <property type="molecule type" value="Transcribed_RNA"/>
</dbReference>
<reference evidence="2" key="2">
    <citation type="journal article" date="2015" name="Fish Shellfish Immunol.">
        <title>Early steps in the European eel (Anguilla anguilla)-Vibrio vulnificus interaction in the gills: Role of the RtxA13 toxin.</title>
        <authorList>
            <person name="Callol A."/>
            <person name="Pajuelo D."/>
            <person name="Ebbesson L."/>
            <person name="Teles M."/>
            <person name="MacKenzie S."/>
            <person name="Amaro C."/>
        </authorList>
    </citation>
    <scope>NUCLEOTIDE SEQUENCE</scope>
</reference>